<dbReference type="AlphaFoldDB" id="A0A060ZN62"/>
<sequence length="192" mass="21088">MGRGGGTVTRDNSAESEAVTGRLLILEYEQVKEEQRARIGFRDNLLYATLAAMAAIITFSLQSHGRPELLLLLPPASALLGWAYLVNDEKISAIGRYVREDLGPRLTALAPGRPPVFGWERAHRDDGRRVSRKRLQLAADLLLFTVAPIAALIVYWTSEPVRAVLLAVSVAEVALVLVLAVQIVLYADLHRP</sequence>
<evidence type="ECO:0000313" key="2">
    <source>
        <dbReference type="EMBL" id="CDR04073.1"/>
    </source>
</evidence>
<keyword evidence="1" id="KW-1133">Transmembrane helix</keyword>
<dbReference type="EMBL" id="LK022848">
    <property type="protein sequence ID" value="CDR04073.1"/>
    <property type="molecule type" value="Genomic_DNA"/>
</dbReference>
<keyword evidence="1" id="KW-0812">Transmembrane</keyword>
<accession>A0A060ZN62</accession>
<dbReference type="GeneID" id="32469230"/>
<evidence type="ECO:0000256" key="1">
    <source>
        <dbReference type="SAM" id="Phobius"/>
    </source>
</evidence>
<dbReference type="HOGENOM" id="CLU_1517060_0_0_11"/>
<gene>
    <name evidence="2" type="ORF">SIRAN1487</name>
</gene>
<organism evidence="2">
    <name type="scientific">Streptomyces iranensis</name>
    <dbReference type="NCBI Taxonomy" id="576784"/>
    <lineage>
        <taxon>Bacteria</taxon>
        <taxon>Bacillati</taxon>
        <taxon>Actinomycetota</taxon>
        <taxon>Actinomycetes</taxon>
        <taxon>Kitasatosporales</taxon>
        <taxon>Streptomycetaceae</taxon>
        <taxon>Streptomyces</taxon>
        <taxon>Streptomyces violaceusniger group</taxon>
    </lineage>
</organism>
<protein>
    <submittedName>
        <fullName evidence="2">Integral membrane protein</fullName>
    </submittedName>
</protein>
<name>A0A060ZN62_9ACTN</name>
<feature type="transmembrane region" description="Helical" evidence="1">
    <location>
        <begin position="163"/>
        <end position="187"/>
    </location>
</feature>
<reference evidence="2" key="1">
    <citation type="submission" date="2014-05" db="EMBL/GenBank/DDBJ databases">
        <authorList>
            <person name="Horn Fabian"/>
        </authorList>
    </citation>
    <scope>NUCLEOTIDE SEQUENCE</scope>
</reference>
<feature type="transmembrane region" description="Helical" evidence="1">
    <location>
        <begin position="137"/>
        <end position="157"/>
    </location>
</feature>
<proteinExistence type="predicted"/>
<feature type="transmembrane region" description="Helical" evidence="1">
    <location>
        <begin position="45"/>
        <end position="63"/>
    </location>
</feature>
<keyword evidence="1" id="KW-0472">Membrane</keyword>